<gene>
    <name evidence="1" type="ORF">NEOLI_001216</name>
</gene>
<evidence type="ECO:0000313" key="1">
    <source>
        <dbReference type="EMBL" id="OLL25392.1"/>
    </source>
</evidence>
<organism evidence="1 2">
    <name type="scientific">Neolecta irregularis (strain DAH-3)</name>
    <dbReference type="NCBI Taxonomy" id="1198029"/>
    <lineage>
        <taxon>Eukaryota</taxon>
        <taxon>Fungi</taxon>
        <taxon>Dikarya</taxon>
        <taxon>Ascomycota</taxon>
        <taxon>Taphrinomycotina</taxon>
        <taxon>Neolectales</taxon>
        <taxon>Neolectaceae</taxon>
        <taxon>Neolecta</taxon>
    </lineage>
</organism>
<reference evidence="1 2" key="1">
    <citation type="submission" date="2016-04" db="EMBL/GenBank/DDBJ databases">
        <title>Evolutionary innovation and constraint leading to complex multicellularity in the Ascomycota.</title>
        <authorList>
            <person name="Cisse O."/>
            <person name="Nguyen A."/>
            <person name="Hewitt D.A."/>
            <person name="Jedd G."/>
            <person name="Stajich J.E."/>
        </authorList>
    </citation>
    <scope>NUCLEOTIDE SEQUENCE [LARGE SCALE GENOMIC DNA]</scope>
    <source>
        <strain evidence="1 2">DAH-3</strain>
    </source>
</reference>
<accession>A0A1U7LS73</accession>
<dbReference type="EMBL" id="LXFE01000417">
    <property type="protein sequence ID" value="OLL25392.1"/>
    <property type="molecule type" value="Genomic_DNA"/>
</dbReference>
<dbReference type="AlphaFoldDB" id="A0A1U7LS73"/>
<name>A0A1U7LS73_NEOID</name>
<protein>
    <submittedName>
        <fullName evidence="1">Uncharacterized protein</fullName>
    </submittedName>
</protein>
<dbReference type="Proteomes" id="UP000186594">
    <property type="component" value="Unassembled WGS sequence"/>
</dbReference>
<evidence type="ECO:0000313" key="2">
    <source>
        <dbReference type="Proteomes" id="UP000186594"/>
    </source>
</evidence>
<keyword evidence="2" id="KW-1185">Reference proteome</keyword>
<proteinExistence type="predicted"/>
<sequence length="584" mass="68021">MLQRRLATCSYFHHHFHSNLRSNPNSRSNIHPDTHPDIHSLLLSHLKHNKYPEFNRILLNILPIHPRILPPIIQSCNSPKPLECIFNLIICAKIPFVDTINHLILGRAIKLRHVSLVKRIIESTPHPPAALLASAFEFLLCFQHKSKTNDIHPSKPLRSIFMALDPQRLNDALRILIARIQTKRRHNAWNIDHSHVLIKTIRYFNQTVIDLDVQALIIGQFLNNDTSLLIKFLNMSCFRNEVIIGTINHHLRLRRFHFSKSQVMSTENPETMLNKQVSPPQFFAQAILILIHRPVIYPDTQTIASTPGSTKFDTDTRPILSKTIRSFLHEIHLEPMFEFLFCLTSADVALTEPEMYIIVHGLTILRSRFDLAYDVITKSNNFCISPRIYRTFIQSSSLLCPKYTFSIYKIMVKRRIKPSKALLNHMAVNFARAKGLGTTNATHLIMRILCEFKRLNYFGSKITAGAILKIAVLRGERISTERWKWALSVARMWISRRSMVMIGVIAKKRYNRVMTVVKFSRKYKYAMTMFTRVALREMRCTSNQRERLRLNYQSRRLEIRKTRRLNRAVQIEEQLSIKDGETVV</sequence>
<comment type="caution">
    <text evidence="1">The sequence shown here is derived from an EMBL/GenBank/DDBJ whole genome shotgun (WGS) entry which is preliminary data.</text>
</comment>